<dbReference type="CDD" id="cd09328">
    <property type="entry name" value="LIM2_abLIM"/>
    <property type="match status" value="1"/>
</dbReference>
<dbReference type="Gene3D" id="2.10.110.10">
    <property type="entry name" value="Cysteine Rich Protein"/>
    <property type="match status" value="4"/>
</dbReference>
<sequence length="502" mass="55882">MVTPLDSLCSSACWAQQLRGSATMSTLPSLNTLGRICGSSHSDDTLVLDRVKRKNSVRRMSIIEDGEIAEVLYLIPKQSMMEQLPFLNPNDYILCEKMAGMPFELPQAYQNHAAPPPPAPERRRVQCFRCGEMCKGEVLRVQARHFHLNCFTCTVCGCDLSRGGSFLRSGDYLCTLDYQRLHGTRCQGCGEYVEGEVVTALGKAYHPACFVCTSCRRPFPTGDRVTFNRKECLCQHCCIQPHPSVSNDISFSNNCVGCGMDIKNGQALLALEGQWHLGCFKCSTCHRLLTGEYISRNGLPYCERDYQVQFGVQCDACNQFIMGKVLEAGDRHFHPSCAQCCRCDLLFREGEEMFLQASVMWHPDCRSSSSGDTRSRRSTTPSLHYLFPPSELQATRSSTESLSSRPGSAVATSPGHCIYAKVDDQVVDYRDLAALPRVKAIFDIDSPDLLSYGTFNETKGHQSSKQDRPLPAQYQPAGVPSPPLNEVRFKVFHVLGIDRADT</sequence>
<feature type="compositionally biased region" description="Low complexity" evidence="5">
    <location>
        <begin position="366"/>
        <end position="382"/>
    </location>
</feature>
<evidence type="ECO:0000256" key="4">
    <source>
        <dbReference type="PROSITE-ProRule" id="PRU00125"/>
    </source>
</evidence>
<reference evidence="7" key="1">
    <citation type="submission" date="2025-08" db="UniProtKB">
        <authorList>
            <consortium name="Ensembl"/>
        </authorList>
    </citation>
    <scope>IDENTIFICATION</scope>
</reference>
<dbReference type="Ensembl" id="ENSGMOT00000049507.1">
    <property type="protein sequence ID" value="ENSGMOP00000057160.1"/>
    <property type="gene ID" value="ENSGMOG00000027465.1"/>
</dbReference>
<feature type="domain" description="LIM zinc-binding" evidence="6">
    <location>
        <begin position="185"/>
        <end position="244"/>
    </location>
</feature>
<dbReference type="GO" id="GO:0060271">
    <property type="term" value="P:cilium assembly"/>
    <property type="evidence" value="ECO:0007669"/>
    <property type="project" value="TreeGrafter"/>
</dbReference>
<feature type="domain" description="LIM zinc-binding" evidence="6">
    <location>
        <begin position="125"/>
        <end position="184"/>
    </location>
</feature>
<protein>
    <recommendedName>
        <fullName evidence="6">LIM zinc-binding domain-containing protein</fullName>
    </recommendedName>
</protein>
<dbReference type="GO" id="GO:0030032">
    <property type="term" value="P:lamellipodium assembly"/>
    <property type="evidence" value="ECO:0007669"/>
    <property type="project" value="TreeGrafter"/>
</dbReference>
<dbReference type="AlphaFoldDB" id="A0A8C5C7L4"/>
<dbReference type="PANTHER" id="PTHR24213">
    <property type="entry name" value="ACTIN-BINDING LIM PROTEIN"/>
    <property type="match status" value="1"/>
</dbReference>
<name>A0A8C5C7L4_GADMO</name>
<evidence type="ECO:0000256" key="1">
    <source>
        <dbReference type="ARBA" id="ARBA00022723"/>
    </source>
</evidence>
<dbReference type="PROSITE" id="PS50023">
    <property type="entry name" value="LIM_DOMAIN_2"/>
    <property type="match status" value="3"/>
</dbReference>
<proteinExistence type="predicted"/>
<dbReference type="Pfam" id="PF00412">
    <property type="entry name" value="LIM"/>
    <property type="match status" value="4"/>
</dbReference>
<evidence type="ECO:0000259" key="6">
    <source>
        <dbReference type="PROSITE" id="PS50023"/>
    </source>
</evidence>
<feature type="region of interest" description="Disordered" evidence="5">
    <location>
        <begin position="364"/>
        <end position="385"/>
    </location>
</feature>
<keyword evidence="1 4" id="KW-0479">Metal-binding</keyword>
<dbReference type="SUPFAM" id="SSF57716">
    <property type="entry name" value="Glucocorticoid receptor-like (DNA-binding domain)"/>
    <property type="match status" value="6"/>
</dbReference>
<evidence type="ECO:0000313" key="8">
    <source>
        <dbReference type="Proteomes" id="UP000694546"/>
    </source>
</evidence>
<feature type="region of interest" description="Disordered" evidence="5">
    <location>
        <begin position="392"/>
        <end position="411"/>
    </location>
</feature>
<dbReference type="GeneTree" id="ENSGT00950000182850"/>
<evidence type="ECO:0000256" key="5">
    <source>
        <dbReference type="SAM" id="MobiDB-lite"/>
    </source>
</evidence>
<organism evidence="7 8">
    <name type="scientific">Gadus morhua</name>
    <name type="common">Atlantic cod</name>
    <dbReference type="NCBI Taxonomy" id="8049"/>
    <lineage>
        <taxon>Eukaryota</taxon>
        <taxon>Metazoa</taxon>
        <taxon>Chordata</taxon>
        <taxon>Craniata</taxon>
        <taxon>Vertebrata</taxon>
        <taxon>Euteleostomi</taxon>
        <taxon>Actinopterygii</taxon>
        <taxon>Neopterygii</taxon>
        <taxon>Teleostei</taxon>
        <taxon>Neoteleostei</taxon>
        <taxon>Acanthomorphata</taxon>
        <taxon>Zeiogadaria</taxon>
        <taxon>Gadariae</taxon>
        <taxon>Gadiformes</taxon>
        <taxon>Gadoidei</taxon>
        <taxon>Gadidae</taxon>
        <taxon>Gadus</taxon>
    </lineage>
</organism>
<dbReference type="FunFam" id="2.10.110.10:FF:000003">
    <property type="entry name" value="actin-binding LIM protein 1 isoform X1"/>
    <property type="match status" value="1"/>
</dbReference>
<dbReference type="PANTHER" id="PTHR24213:SF18">
    <property type="entry name" value="ACTIN-BINDING LIM PROTEIN 1"/>
    <property type="match status" value="1"/>
</dbReference>
<dbReference type="GO" id="GO:0001725">
    <property type="term" value="C:stress fiber"/>
    <property type="evidence" value="ECO:0007669"/>
    <property type="project" value="TreeGrafter"/>
</dbReference>
<dbReference type="FunFam" id="2.10.110.10:FF:000024">
    <property type="entry name" value="actin-binding LIM protein 1 isoform X1"/>
    <property type="match status" value="1"/>
</dbReference>
<dbReference type="Proteomes" id="UP000694546">
    <property type="component" value="Chromosome 18"/>
</dbReference>
<dbReference type="Pfam" id="PF16182">
    <property type="entry name" value="AbLIM_anchor"/>
    <property type="match status" value="1"/>
</dbReference>
<dbReference type="FunFam" id="2.10.110.10:FF:000055">
    <property type="entry name" value="Actin binding LIM protein 1"/>
    <property type="match status" value="1"/>
</dbReference>
<dbReference type="InterPro" id="IPR001781">
    <property type="entry name" value="Znf_LIM"/>
</dbReference>
<accession>A0A8C5C7L4</accession>
<evidence type="ECO:0000313" key="7">
    <source>
        <dbReference type="Ensembl" id="ENSGMOP00000057160.1"/>
    </source>
</evidence>
<dbReference type="InterPro" id="IPR051618">
    <property type="entry name" value="Actin-binding_LIM"/>
</dbReference>
<feature type="domain" description="LIM zinc-binding" evidence="6">
    <location>
        <begin position="253"/>
        <end position="312"/>
    </location>
</feature>
<keyword evidence="8" id="KW-1185">Reference proteome</keyword>
<feature type="compositionally biased region" description="Polar residues" evidence="5">
    <location>
        <begin position="392"/>
        <end position="406"/>
    </location>
</feature>
<dbReference type="GO" id="GO:0046872">
    <property type="term" value="F:metal ion binding"/>
    <property type="evidence" value="ECO:0007669"/>
    <property type="project" value="UniProtKB-KW"/>
</dbReference>
<reference evidence="7" key="2">
    <citation type="submission" date="2025-09" db="UniProtKB">
        <authorList>
            <consortium name="Ensembl"/>
        </authorList>
    </citation>
    <scope>IDENTIFICATION</scope>
</reference>
<evidence type="ECO:0000256" key="2">
    <source>
        <dbReference type="ARBA" id="ARBA00022833"/>
    </source>
</evidence>
<keyword evidence="2 4" id="KW-0862">Zinc</keyword>
<evidence type="ECO:0000256" key="3">
    <source>
        <dbReference type="ARBA" id="ARBA00023038"/>
    </source>
</evidence>
<dbReference type="CDD" id="cd09327">
    <property type="entry name" value="LIM1_abLIM"/>
    <property type="match status" value="1"/>
</dbReference>
<dbReference type="CDD" id="cd09329">
    <property type="entry name" value="LIM3_abLIM"/>
    <property type="match status" value="1"/>
</dbReference>
<dbReference type="InterPro" id="IPR032402">
    <property type="entry name" value="AbLIM_anchor"/>
</dbReference>
<dbReference type="GO" id="GO:0051015">
    <property type="term" value="F:actin filament binding"/>
    <property type="evidence" value="ECO:0007669"/>
    <property type="project" value="TreeGrafter"/>
</dbReference>
<keyword evidence="3 4" id="KW-0440">LIM domain</keyword>
<dbReference type="PROSITE" id="PS00478">
    <property type="entry name" value="LIM_DOMAIN_1"/>
    <property type="match status" value="2"/>
</dbReference>
<dbReference type="SMART" id="SM00132">
    <property type="entry name" value="LIM"/>
    <property type="match status" value="4"/>
</dbReference>